<dbReference type="Proteomes" id="UP000321051">
    <property type="component" value="Unassembled WGS sequence"/>
</dbReference>
<evidence type="ECO:0000259" key="16">
    <source>
        <dbReference type="Pfam" id="PF02910"/>
    </source>
</evidence>
<dbReference type="GO" id="GO:0033765">
    <property type="term" value="F:steroid dehydrogenase activity, acting on the CH-CH group of donors"/>
    <property type="evidence" value="ECO:0007669"/>
    <property type="project" value="UniProtKB-ARBA"/>
</dbReference>
<dbReference type="EC" id="1.3.5.1" evidence="4"/>
<dbReference type="Gene3D" id="3.90.700.10">
    <property type="entry name" value="Succinate dehydrogenase/fumarate reductase flavoprotein, catalytic domain"/>
    <property type="match status" value="1"/>
</dbReference>
<sequence>MSNGKVIVVGGGLAGLMATIKAAEAGSQVDLFSIVPVKRSHSVCAQGGMNGAVNTKGEGDSPWEHFDDTVYGGDFLANQPPVKAMTEAAPGIIHLMDRMGVMFNRTPEGLLDFRRFGGTQFHRTAYAGATTGQQLLYALDEQVRRYEVEGLVNKYEGWEFLSAILDEEQTCKGIAAQNLRSMEIETFRADAIIMATGGPGIIFGKSTNSMINTGFAASSLYLQGVNYANGEFIQIHPTAIPGDDKLRLMSESARGEGGRIWTYKDGKPWYFLEEKYPAYGNLVPRDIATREIFDVCVNQKLGINGENMVYLDLSHKDPQELDVKLGGIMEIYEKFMGDDPRKVPMKIFPAVHYSMGGMWVDYNQMTNIPGIFAAGECDYSQHGGNRLGANSLLSAIYGGMVAGPNAVEYANGLEKSAEDLSSSLFETKKQEEQQEFDKIMNMDGTENAYALHNELGEWMTNNMTVVRHNDKLLETDDKLQELLERWENINMHDSSKWNNHAAMFTRQLKGMIHLARVMTLGAYHRNESRGAHYKPEFPERNDEDFLKTTKAQYNPQTNHPEFEYEDVDTSLIKPRKRDYSQAKASSEKGASN</sequence>
<keyword evidence="10" id="KW-0560">Oxidoreductase</keyword>
<dbReference type="Gene3D" id="1.20.58.100">
    <property type="entry name" value="Fumarate reductase/succinate dehydrogenase flavoprotein-like, C-terminal domain"/>
    <property type="match status" value="1"/>
</dbReference>
<dbReference type="Gene3D" id="3.50.50.60">
    <property type="entry name" value="FAD/NAD(P)-binding domain"/>
    <property type="match status" value="1"/>
</dbReference>
<dbReference type="PIRSF" id="PIRSF000171">
    <property type="entry name" value="SDHA_APRA_LASPO"/>
    <property type="match status" value="1"/>
</dbReference>
<keyword evidence="7" id="KW-0285">Flavoprotein</keyword>
<evidence type="ECO:0000256" key="9">
    <source>
        <dbReference type="ARBA" id="ARBA00022982"/>
    </source>
</evidence>
<dbReference type="NCBIfam" id="TIGR01811">
    <property type="entry name" value="sdhA_Bsu"/>
    <property type="match status" value="1"/>
</dbReference>
<dbReference type="InterPro" id="IPR036188">
    <property type="entry name" value="FAD/NAD-bd_sf"/>
</dbReference>
<name>A0A510Y420_MARHA</name>
<accession>A0A510Y420</accession>
<dbReference type="InterPro" id="IPR003953">
    <property type="entry name" value="FAD-dep_OxRdtase_2_FAD-bd"/>
</dbReference>
<dbReference type="InterPro" id="IPR027477">
    <property type="entry name" value="Succ_DH/fumarate_Rdtase_cat_sf"/>
</dbReference>
<dbReference type="InterPro" id="IPR015939">
    <property type="entry name" value="Fum_Rdtase/Succ_DH_flav-like_C"/>
</dbReference>
<reference evidence="17 18" key="1">
    <citation type="submission" date="2019-07" db="EMBL/GenBank/DDBJ databases">
        <title>Whole genome shotgun sequence of Marinococcus halophilus NBRC 102359.</title>
        <authorList>
            <person name="Hosoyama A."/>
            <person name="Uohara A."/>
            <person name="Ohji S."/>
            <person name="Ichikawa N."/>
        </authorList>
    </citation>
    <scope>NUCLEOTIDE SEQUENCE [LARGE SCALE GENOMIC DNA]</scope>
    <source>
        <strain evidence="17 18">NBRC 102359</strain>
    </source>
</reference>
<evidence type="ECO:0000256" key="10">
    <source>
        <dbReference type="ARBA" id="ARBA00023002"/>
    </source>
</evidence>
<keyword evidence="8" id="KW-0274">FAD</keyword>
<keyword evidence="9" id="KW-0249">Electron transport</keyword>
<dbReference type="FunFam" id="1.20.58.100:FF:000004">
    <property type="entry name" value="Succinate dehydrogenase flavoprotein subunit"/>
    <property type="match status" value="1"/>
</dbReference>
<dbReference type="PRINTS" id="PR00368">
    <property type="entry name" value="FADPNR"/>
</dbReference>
<dbReference type="GO" id="GO:0050660">
    <property type="term" value="F:flavin adenine dinucleotide binding"/>
    <property type="evidence" value="ECO:0007669"/>
    <property type="project" value="TreeGrafter"/>
</dbReference>
<dbReference type="EMBL" id="BJUN01000004">
    <property type="protein sequence ID" value="GEK58090.1"/>
    <property type="molecule type" value="Genomic_DNA"/>
</dbReference>
<dbReference type="AlphaFoldDB" id="A0A510Y420"/>
<keyword evidence="5" id="KW-0813">Transport</keyword>
<comment type="similarity">
    <text evidence="3">Belongs to the FAD-dependent oxidoreductase 2 family. FRD/SDH subfamily.</text>
</comment>
<comment type="subcellular location">
    <subcellularLocation>
        <location evidence="2">Cell membrane</location>
        <topology evidence="2">Peripheral membrane protein</topology>
        <orientation evidence="2">Cytoplasmic side</orientation>
    </subcellularLocation>
</comment>
<dbReference type="GO" id="GO:0009061">
    <property type="term" value="P:anaerobic respiration"/>
    <property type="evidence" value="ECO:0007669"/>
    <property type="project" value="TreeGrafter"/>
</dbReference>
<comment type="caution">
    <text evidence="17">The sequence shown here is derived from an EMBL/GenBank/DDBJ whole genome shotgun (WGS) entry which is preliminary data.</text>
</comment>
<evidence type="ECO:0000256" key="5">
    <source>
        <dbReference type="ARBA" id="ARBA00022448"/>
    </source>
</evidence>
<evidence type="ECO:0000256" key="14">
    <source>
        <dbReference type="SAM" id="MobiDB-lite"/>
    </source>
</evidence>
<dbReference type="STRING" id="1371.GCA_900166605_02028"/>
<dbReference type="RefSeq" id="WP_079475797.1">
    <property type="nucleotide sequence ID" value="NZ_BJUN01000004.1"/>
</dbReference>
<keyword evidence="18" id="KW-1185">Reference proteome</keyword>
<keyword evidence="6" id="KW-1003">Cell membrane</keyword>
<dbReference type="PANTHER" id="PTHR11632:SF53">
    <property type="entry name" value="SUCCINATE DEHYDROGENASE FLAVOPROTEIN SUBUNIT"/>
    <property type="match status" value="1"/>
</dbReference>
<dbReference type="InterPro" id="IPR030664">
    <property type="entry name" value="SdhA/FrdA/AprA"/>
</dbReference>
<dbReference type="PRINTS" id="PR00411">
    <property type="entry name" value="PNDRDTASEI"/>
</dbReference>
<evidence type="ECO:0000313" key="17">
    <source>
        <dbReference type="EMBL" id="GEK58090.1"/>
    </source>
</evidence>
<evidence type="ECO:0000256" key="1">
    <source>
        <dbReference type="ARBA" id="ARBA00001974"/>
    </source>
</evidence>
<dbReference type="PANTHER" id="PTHR11632">
    <property type="entry name" value="SUCCINATE DEHYDROGENASE 2 FLAVOPROTEIN SUBUNIT"/>
    <property type="match status" value="1"/>
</dbReference>
<proteinExistence type="inferred from homology"/>
<dbReference type="SUPFAM" id="SSF46977">
    <property type="entry name" value="Succinate dehydrogenase/fumarate reductase flavoprotein C-terminal domain"/>
    <property type="match status" value="1"/>
</dbReference>
<evidence type="ECO:0000256" key="2">
    <source>
        <dbReference type="ARBA" id="ARBA00004413"/>
    </source>
</evidence>
<dbReference type="OrthoDB" id="9806724at2"/>
<gene>
    <name evidence="17" type="primary">sdhA</name>
    <name evidence="17" type="ORF">MHA01_09950</name>
</gene>
<dbReference type="NCBIfam" id="NF006392">
    <property type="entry name" value="PRK08641.1"/>
    <property type="match status" value="1"/>
</dbReference>
<evidence type="ECO:0000256" key="12">
    <source>
        <dbReference type="ARBA" id="ARBA00049220"/>
    </source>
</evidence>
<evidence type="ECO:0000256" key="13">
    <source>
        <dbReference type="PIRSR" id="PIRSR000171-1"/>
    </source>
</evidence>
<dbReference type="FunFam" id="3.50.50.60:FF:000009">
    <property type="entry name" value="Succinate dehydrogenase flavoprotein subunit"/>
    <property type="match status" value="1"/>
</dbReference>
<keyword evidence="11" id="KW-0472">Membrane</keyword>
<comment type="cofactor">
    <cofactor evidence="1">
        <name>FAD</name>
        <dbReference type="ChEBI" id="CHEBI:57692"/>
    </cofactor>
</comment>
<feature type="active site" description="Proton acceptor" evidence="13">
    <location>
        <position position="285"/>
    </location>
</feature>
<dbReference type="GO" id="GO:0008177">
    <property type="term" value="F:succinate dehydrogenase (quinone) activity"/>
    <property type="evidence" value="ECO:0007669"/>
    <property type="project" value="UniProtKB-EC"/>
</dbReference>
<dbReference type="InterPro" id="IPR037099">
    <property type="entry name" value="Fum_R/Succ_DH_flav-like_C_sf"/>
</dbReference>
<feature type="compositionally biased region" description="Polar residues" evidence="14">
    <location>
        <begin position="582"/>
        <end position="592"/>
    </location>
</feature>
<feature type="domain" description="Fumarate reductase/succinate dehydrogenase flavoprotein-like C-terminal" evidence="16">
    <location>
        <begin position="452"/>
        <end position="579"/>
    </location>
</feature>
<feature type="domain" description="FAD-dependent oxidoreductase 2 FAD-binding" evidence="15">
    <location>
        <begin position="6"/>
        <end position="392"/>
    </location>
</feature>
<evidence type="ECO:0000256" key="8">
    <source>
        <dbReference type="ARBA" id="ARBA00022827"/>
    </source>
</evidence>
<dbReference type="InterPro" id="IPR011280">
    <property type="entry name" value="Succ_DH/Fum_Rdt_flav_su"/>
</dbReference>
<protein>
    <recommendedName>
        <fullName evidence="4">succinate dehydrogenase</fullName>
        <ecNumber evidence="4">1.3.5.1</ecNumber>
    </recommendedName>
</protein>
<comment type="catalytic activity">
    <reaction evidence="12">
        <text>a quinone + succinate = fumarate + a quinol</text>
        <dbReference type="Rhea" id="RHEA:40523"/>
        <dbReference type="ChEBI" id="CHEBI:24646"/>
        <dbReference type="ChEBI" id="CHEBI:29806"/>
        <dbReference type="ChEBI" id="CHEBI:30031"/>
        <dbReference type="ChEBI" id="CHEBI:132124"/>
        <dbReference type="EC" id="1.3.5.1"/>
    </reaction>
</comment>
<dbReference type="PROSITE" id="PS00504">
    <property type="entry name" value="FRD_SDH_FAD_BINDING"/>
    <property type="match status" value="1"/>
</dbReference>
<dbReference type="SUPFAM" id="SSF56425">
    <property type="entry name" value="Succinate dehydrogenase/fumarate reductase flavoprotein, catalytic domain"/>
    <property type="match status" value="1"/>
</dbReference>
<feature type="region of interest" description="Disordered" evidence="14">
    <location>
        <begin position="553"/>
        <end position="592"/>
    </location>
</feature>
<evidence type="ECO:0000256" key="4">
    <source>
        <dbReference type="ARBA" id="ARBA00012792"/>
    </source>
</evidence>
<evidence type="ECO:0000256" key="11">
    <source>
        <dbReference type="ARBA" id="ARBA00023136"/>
    </source>
</evidence>
<dbReference type="SUPFAM" id="SSF51905">
    <property type="entry name" value="FAD/NAD(P)-binding domain"/>
    <property type="match status" value="1"/>
</dbReference>
<dbReference type="Pfam" id="PF00890">
    <property type="entry name" value="FAD_binding_2"/>
    <property type="match status" value="1"/>
</dbReference>
<dbReference type="GO" id="GO:0009055">
    <property type="term" value="F:electron transfer activity"/>
    <property type="evidence" value="ECO:0007669"/>
    <property type="project" value="TreeGrafter"/>
</dbReference>
<dbReference type="GO" id="GO:0005886">
    <property type="term" value="C:plasma membrane"/>
    <property type="evidence" value="ECO:0007669"/>
    <property type="project" value="UniProtKB-SubCell"/>
</dbReference>
<dbReference type="Pfam" id="PF02910">
    <property type="entry name" value="Succ_DH_flav_C"/>
    <property type="match status" value="1"/>
</dbReference>
<organism evidence="17 18">
    <name type="scientific">Marinococcus halophilus</name>
    <dbReference type="NCBI Taxonomy" id="1371"/>
    <lineage>
        <taxon>Bacteria</taxon>
        <taxon>Bacillati</taxon>
        <taxon>Bacillota</taxon>
        <taxon>Bacilli</taxon>
        <taxon>Bacillales</taxon>
        <taxon>Bacillaceae</taxon>
        <taxon>Marinococcus</taxon>
    </lineage>
</organism>
<dbReference type="FunFam" id="3.90.700.10:FF:000004">
    <property type="entry name" value="Succinate dehydrogenase flavoprotein subunit"/>
    <property type="match status" value="1"/>
</dbReference>
<dbReference type="InterPro" id="IPR003952">
    <property type="entry name" value="FRD_SDH_FAD_BS"/>
</dbReference>
<evidence type="ECO:0000313" key="18">
    <source>
        <dbReference type="Proteomes" id="UP000321051"/>
    </source>
</evidence>
<evidence type="ECO:0000259" key="15">
    <source>
        <dbReference type="Pfam" id="PF00890"/>
    </source>
</evidence>
<evidence type="ECO:0000256" key="3">
    <source>
        <dbReference type="ARBA" id="ARBA00008040"/>
    </source>
</evidence>
<evidence type="ECO:0000256" key="6">
    <source>
        <dbReference type="ARBA" id="ARBA00022475"/>
    </source>
</evidence>
<evidence type="ECO:0000256" key="7">
    <source>
        <dbReference type="ARBA" id="ARBA00022630"/>
    </source>
</evidence>